<evidence type="ECO:0000256" key="1">
    <source>
        <dbReference type="SAM" id="Phobius"/>
    </source>
</evidence>
<comment type="caution">
    <text evidence="2">The sequence shown here is derived from an EMBL/GenBank/DDBJ whole genome shotgun (WGS) entry which is preliminary data.</text>
</comment>
<keyword evidence="1" id="KW-1133">Transmembrane helix</keyword>
<dbReference type="PANTHER" id="PTHR33287">
    <property type="entry name" value="OS03G0453550 PROTEIN"/>
    <property type="match status" value="1"/>
</dbReference>
<organism evidence="2 3">
    <name type="scientific">Camellia sinensis var. sinensis</name>
    <name type="common">China tea</name>
    <dbReference type="NCBI Taxonomy" id="542762"/>
    <lineage>
        <taxon>Eukaryota</taxon>
        <taxon>Viridiplantae</taxon>
        <taxon>Streptophyta</taxon>
        <taxon>Embryophyta</taxon>
        <taxon>Tracheophyta</taxon>
        <taxon>Spermatophyta</taxon>
        <taxon>Magnoliopsida</taxon>
        <taxon>eudicotyledons</taxon>
        <taxon>Gunneridae</taxon>
        <taxon>Pentapetalae</taxon>
        <taxon>asterids</taxon>
        <taxon>Ericales</taxon>
        <taxon>Theaceae</taxon>
        <taxon>Camellia</taxon>
    </lineage>
</organism>
<dbReference type="PANTHER" id="PTHR33287:SF8">
    <property type="entry name" value="TRANSMEMBRANE PROTEIN 188"/>
    <property type="match status" value="1"/>
</dbReference>
<protein>
    <recommendedName>
        <fullName evidence="4">Transmembrane protein</fullName>
    </recommendedName>
</protein>
<dbReference type="Proteomes" id="UP000306102">
    <property type="component" value="Unassembled WGS sequence"/>
</dbReference>
<evidence type="ECO:0000313" key="3">
    <source>
        <dbReference type="Proteomes" id="UP000306102"/>
    </source>
</evidence>
<accession>A0A4S4D1Y9</accession>
<proteinExistence type="predicted"/>
<sequence length="186" mass="21602">MELDDLKNNFEELGKINEKQEKRVRYHSTRAQILTVSILIFQALIYLSISHTTTTTTTIQCKNWWIPFALSLLSFTLFFFSFLDAATSFYRFQYHLDLNHIEQQILFAQIHSARHSRSVKVGDGDRMKHEVLNPDVVQLLKRKFCIGFSIFVLIAFEVVMLIACRSILCDADSMFEVRVSDQSSLP</sequence>
<dbReference type="EMBL" id="SDRB02012974">
    <property type="protein sequence ID" value="THF96259.1"/>
    <property type="molecule type" value="Genomic_DNA"/>
</dbReference>
<gene>
    <name evidence="2" type="ORF">TEA_000197</name>
</gene>
<feature type="transmembrane region" description="Helical" evidence="1">
    <location>
        <begin position="31"/>
        <end position="49"/>
    </location>
</feature>
<keyword evidence="3" id="KW-1185">Reference proteome</keyword>
<keyword evidence="1" id="KW-0812">Transmembrane</keyword>
<feature type="transmembrane region" description="Helical" evidence="1">
    <location>
        <begin position="144"/>
        <end position="168"/>
    </location>
</feature>
<dbReference type="AlphaFoldDB" id="A0A4S4D1Y9"/>
<evidence type="ECO:0008006" key="4">
    <source>
        <dbReference type="Google" id="ProtNLM"/>
    </source>
</evidence>
<evidence type="ECO:0000313" key="2">
    <source>
        <dbReference type="EMBL" id="THF96259.1"/>
    </source>
</evidence>
<name>A0A4S4D1Y9_CAMSN</name>
<feature type="transmembrane region" description="Helical" evidence="1">
    <location>
        <begin position="64"/>
        <end position="83"/>
    </location>
</feature>
<keyword evidence="1" id="KW-0472">Membrane</keyword>
<reference evidence="2 3" key="1">
    <citation type="journal article" date="2018" name="Proc. Natl. Acad. Sci. U.S.A.">
        <title>Draft genome sequence of Camellia sinensis var. sinensis provides insights into the evolution of the tea genome and tea quality.</title>
        <authorList>
            <person name="Wei C."/>
            <person name="Yang H."/>
            <person name="Wang S."/>
            <person name="Zhao J."/>
            <person name="Liu C."/>
            <person name="Gao L."/>
            <person name="Xia E."/>
            <person name="Lu Y."/>
            <person name="Tai Y."/>
            <person name="She G."/>
            <person name="Sun J."/>
            <person name="Cao H."/>
            <person name="Tong W."/>
            <person name="Gao Q."/>
            <person name="Li Y."/>
            <person name="Deng W."/>
            <person name="Jiang X."/>
            <person name="Wang W."/>
            <person name="Chen Q."/>
            <person name="Zhang S."/>
            <person name="Li H."/>
            <person name="Wu J."/>
            <person name="Wang P."/>
            <person name="Li P."/>
            <person name="Shi C."/>
            <person name="Zheng F."/>
            <person name="Jian J."/>
            <person name="Huang B."/>
            <person name="Shan D."/>
            <person name="Shi M."/>
            <person name="Fang C."/>
            <person name="Yue Y."/>
            <person name="Li F."/>
            <person name="Li D."/>
            <person name="Wei S."/>
            <person name="Han B."/>
            <person name="Jiang C."/>
            <person name="Yin Y."/>
            <person name="Xia T."/>
            <person name="Zhang Z."/>
            <person name="Bennetzen J.L."/>
            <person name="Zhao S."/>
            <person name="Wan X."/>
        </authorList>
    </citation>
    <scope>NUCLEOTIDE SEQUENCE [LARGE SCALE GENOMIC DNA]</scope>
    <source>
        <strain evidence="3">cv. Shuchazao</strain>
        <tissue evidence="2">Leaf</tissue>
    </source>
</reference>